<reference evidence="1 2" key="1">
    <citation type="submission" date="2018-02" db="EMBL/GenBank/DDBJ databases">
        <title>The genomes of Aspergillus section Nigri reveals drivers in fungal speciation.</title>
        <authorList>
            <consortium name="DOE Joint Genome Institute"/>
            <person name="Vesth T.C."/>
            <person name="Nybo J."/>
            <person name="Theobald S."/>
            <person name="Brandl J."/>
            <person name="Frisvad J.C."/>
            <person name="Nielsen K.F."/>
            <person name="Lyhne E.K."/>
            <person name="Kogle M.E."/>
            <person name="Kuo A."/>
            <person name="Riley R."/>
            <person name="Clum A."/>
            <person name="Nolan M."/>
            <person name="Lipzen A."/>
            <person name="Salamov A."/>
            <person name="Henrissat B."/>
            <person name="Wiebenga A."/>
            <person name="De vries R.P."/>
            <person name="Grigoriev I.V."/>
            <person name="Mortensen U.H."/>
            <person name="Andersen M.R."/>
            <person name="Baker S.E."/>
        </authorList>
    </citation>
    <scope>NUCLEOTIDE SEQUENCE [LARGE SCALE GENOMIC DNA]</scope>
    <source>
        <strain evidence="1 2">CBS 707.79</strain>
    </source>
</reference>
<protein>
    <submittedName>
        <fullName evidence="1">Uncharacterized protein</fullName>
    </submittedName>
</protein>
<evidence type="ECO:0000313" key="1">
    <source>
        <dbReference type="EMBL" id="PYH92707.1"/>
    </source>
</evidence>
<dbReference type="EMBL" id="KZ825910">
    <property type="protein sequence ID" value="PYH92707.1"/>
    <property type="molecule type" value="Genomic_DNA"/>
</dbReference>
<name>A0A319DEU9_9EURO</name>
<accession>A0A319DEU9</accession>
<dbReference type="Proteomes" id="UP000247810">
    <property type="component" value="Unassembled WGS sequence"/>
</dbReference>
<keyword evidence="2" id="KW-1185">Reference proteome</keyword>
<dbReference type="VEuPathDB" id="FungiDB:BO71DRAFT_18308"/>
<evidence type="ECO:0000313" key="2">
    <source>
        <dbReference type="Proteomes" id="UP000247810"/>
    </source>
</evidence>
<gene>
    <name evidence="1" type="ORF">BO71DRAFT_18308</name>
</gene>
<organism evidence="1 2">
    <name type="scientific">Aspergillus ellipticus CBS 707.79</name>
    <dbReference type="NCBI Taxonomy" id="1448320"/>
    <lineage>
        <taxon>Eukaryota</taxon>
        <taxon>Fungi</taxon>
        <taxon>Dikarya</taxon>
        <taxon>Ascomycota</taxon>
        <taxon>Pezizomycotina</taxon>
        <taxon>Eurotiomycetes</taxon>
        <taxon>Eurotiomycetidae</taxon>
        <taxon>Eurotiales</taxon>
        <taxon>Aspergillaceae</taxon>
        <taxon>Aspergillus</taxon>
        <taxon>Aspergillus subgen. Circumdati</taxon>
    </lineage>
</organism>
<dbReference type="AlphaFoldDB" id="A0A319DEU9"/>
<sequence length="57" mass="6586">MIHLHKTCSHLCPPALSSLRGILKDKRWFLGGDFSKIILTRFPAFVNRRLEYIPTCS</sequence>
<proteinExistence type="predicted"/>